<keyword evidence="1" id="KW-0472">Membrane</keyword>
<dbReference type="EMBL" id="FN554974">
    <property type="protein sequence ID" value="CBH17092.1"/>
    <property type="molecule type" value="Genomic_DNA"/>
</dbReference>
<name>D0A5Z1_TRYB9</name>
<sequence length="151" mass="16995">MRIPLRGTWRLNFHQLASRYCMDKRRKKNATLRREPSFPAEVAPFQPLGRARVVLAVIEVEKLLIEMRERVRHLFSPYGTLNCPVAVSSLRATPPQGVSKEDSDFLPPPGSRCPILTCSRKAFYILVLICMGVYPLIGASHLSGALSGRYD</sequence>
<evidence type="ECO:0000313" key="2">
    <source>
        <dbReference type="EMBL" id="CBH17092.1"/>
    </source>
</evidence>
<dbReference type="RefSeq" id="XP_011779356.1">
    <property type="nucleotide sequence ID" value="XM_011781054.1"/>
</dbReference>
<proteinExistence type="predicted"/>
<evidence type="ECO:0000313" key="3">
    <source>
        <dbReference type="Proteomes" id="UP000002316"/>
    </source>
</evidence>
<keyword evidence="1" id="KW-1133">Transmembrane helix</keyword>
<dbReference type="GeneID" id="23867175"/>
<dbReference type="Proteomes" id="UP000002316">
    <property type="component" value="Chromosome 11"/>
</dbReference>
<keyword evidence="1" id="KW-0812">Transmembrane</keyword>
<feature type="transmembrane region" description="Helical" evidence="1">
    <location>
        <begin position="122"/>
        <end position="142"/>
    </location>
</feature>
<gene>
    <name evidence="2" type="ORF">TbgDal_XI2090</name>
</gene>
<organism evidence="2 3">
    <name type="scientific">Trypanosoma brucei gambiense (strain MHOM/CI/86/DAL972)</name>
    <dbReference type="NCBI Taxonomy" id="679716"/>
    <lineage>
        <taxon>Eukaryota</taxon>
        <taxon>Discoba</taxon>
        <taxon>Euglenozoa</taxon>
        <taxon>Kinetoplastea</taxon>
        <taxon>Metakinetoplastina</taxon>
        <taxon>Trypanosomatida</taxon>
        <taxon>Trypanosomatidae</taxon>
        <taxon>Trypanosoma</taxon>
    </lineage>
</organism>
<reference evidence="3" key="1">
    <citation type="journal article" date="2010" name="PLoS Negl. Trop. Dis.">
        <title>The genome sequence of Trypanosoma brucei gambiense, causative agent of chronic human african trypanosomiasis.</title>
        <authorList>
            <person name="Jackson A.P."/>
            <person name="Sanders M."/>
            <person name="Berry A."/>
            <person name="McQuillan J."/>
            <person name="Aslett M.A."/>
            <person name="Quail M.A."/>
            <person name="Chukualim B."/>
            <person name="Capewell P."/>
            <person name="MacLeod A."/>
            <person name="Melville S.E."/>
            <person name="Gibson W."/>
            <person name="Barry J.D."/>
            <person name="Berriman M."/>
            <person name="Hertz-Fowler C."/>
        </authorList>
    </citation>
    <scope>NUCLEOTIDE SEQUENCE [LARGE SCALE GENOMIC DNA]</scope>
    <source>
        <strain evidence="3">MHOM/CI/86/DAL972</strain>
    </source>
</reference>
<accession>D0A5Z1</accession>
<dbReference type="VEuPathDB" id="TriTrypDB:Tbg972.11.2090"/>
<evidence type="ECO:0000256" key="1">
    <source>
        <dbReference type="SAM" id="Phobius"/>
    </source>
</evidence>
<dbReference type="AlphaFoldDB" id="D0A5Z1"/>
<dbReference type="KEGG" id="tbg:TbgDal_XI2090"/>
<protein>
    <submittedName>
        <fullName evidence="2">T. brucei spp.-specific protein</fullName>
    </submittedName>
</protein>